<dbReference type="EMBL" id="LC735414">
    <property type="protein sequence ID" value="BDT39579.1"/>
    <property type="molecule type" value="Genomic_DNA"/>
</dbReference>
<organism evidence="1 2">
    <name type="scientific">Streptomyces yaizuensis</name>
    <dbReference type="NCBI Taxonomy" id="2989713"/>
    <lineage>
        <taxon>Bacteria</taxon>
        <taxon>Bacillati</taxon>
        <taxon>Actinomycetota</taxon>
        <taxon>Actinomycetes</taxon>
        <taxon>Kitasatosporales</taxon>
        <taxon>Streptomycetaceae</taxon>
        <taxon>Streptomyces</taxon>
    </lineage>
</organism>
<keyword evidence="2" id="KW-1185">Reference proteome</keyword>
<name>A0AA86MG79_9ACTN</name>
<evidence type="ECO:0000313" key="2">
    <source>
        <dbReference type="Proteomes" id="UP001291653"/>
    </source>
</evidence>
<reference evidence="1 2" key="1">
    <citation type="submission" date="2022-10" db="EMBL/GenBank/DDBJ databases">
        <title>Draft genome sequence of Streptomyces sp. YSPA8.</title>
        <authorList>
            <person name="Moriuchi R."/>
            <person name="Dohra H."/>
            <person name="Yamamura H."/>
            <person name="Kodani S."/>
        </authorList>
    </citation>
    <scope>NUCLEOTIDE SEQUENCE [LARGE SCALE GENOMIC DNA]</scope>
    <source>
        <strain evidence="1 2">YSPA8</strain>
        <plasmid evidence="1 2">pYSPA8-1</plasmid>
    </source>
</reference>
<accession>A0AA86MG79</accession>
<gene>
    <name evidence="1" type="ORF">SYYSPA8_37305</name>
</gene>
<evidence type="ECO:0000313" key="1">
    <source>
        <dbReference type="EMBL" id="BDT39579.1"/>
    </source>
</evidence>
<keyword evidence="1" id="KW-0614">Plasmid</keyword>
<dbReference type="AlphaFoldDB" id="A0AA86MG79"/>
<proteinExistence type="predicted"/>
<sequence length="145" mass="16174">MTTNHIKNAELAVDLYIAKSAAWRDGTVKAMTHALNETGLMTHALYQDHIDAVACAGAWQTVQDTITLLSKRDPGADDIYERAVNARKIAFSTDLLAGEAPPSTSALFNESERRRREMQRRVIRELEVCADMFALIRENTKKPTA</sequence>
<dbReference type="Proteomes" id="UP001291653">
    <property type="component" value="Plasmid pYSPA8-1"/>
</dbReference>
<protein>
    <submittedName>
        <fullName evidence="1">Uncharacterized protein</fullName>
    </submittedName>
</protein>
<dbReference type="RefSeq" id="WP_323451938.1">
    <property type="nucleotide sequence ID" value="NZ_LC735414.1"/>
</dbReference>
<geneLocation type="plasmid" evidence="1 2">
    <name>pYSPA8-1</name>
</geneLocation>